<comment type="caution">
    <text evidence="2">The sequence shown here is derived from an EMBL/GenBank/DDBJ whole genome shotgun (WGS) entry which is preliminary data.</text>
</comment>
<accession>H0E5X4</accession>
<dbReference type="PANTHER" id="PTHR42877:SF4">
    <property type="entry name" value="FAD_NAD(P)-BINDING DOMAIN-CONTAINING PROTEIN-RELATED"/>
    <property type="match status" value="1"/>
</dbReference>
<dbReference type="Gene3D" id="3.50.50.60">
    <property type="entry name" value="FAD/NAD(P)-binding domain"/>
    <property type="match status" value="2"/>
</dbReference>
<evidence type="ECO:0000313" key="3">
    <source>
        <dbReference type="Proteomes" id="UP000005143"/>
    </source>
</evidence>
<reference evidence="2 3" key="1">
    <citation type="journal article" date="2013" name="Biodegradation">
        <title>Quantitative proteomic analysis of ibuprofen-degrading Patulibacter sp. strain I11.</title>
        <authorList>
            <person name="Almeida B."/>
            <person name="Kjeldal H."/>
            <person name="Lolas I."/>
            <person name="Knudsen A.D."/>
            <person name="Carvalho G."/>
            <person name="Nielsen K.L."/>
            <person name="Barreto Crespo M.T."/>
            <person name="Stensballe A."/>
            <person name="Nielsen J.L."/>
        </authorList>
    </citation>
    <scope>NUCLEOTIDE SEQUENCE [LARGE SCALE GENOMIC DNA]</scope>
    <source>
        <strain evidence="2 3">I11</strain>
    </source>
</reference>
<evidence type="ECO:0000256" key="1">
    <source>
        <dbReference type="SAM" id="SignalP"/>
    </source>
</evidence>
<dbReference type="Pfam" id="PF13450">
    <property type="entry name" value="NAD_binding_8"/>
    <property type="match status" value="1"/>
</dbReference>
<gene>
    <name evidence="2" type="ORF">PAI11_22250</name>
</gene>
<dbReference type="SUPFAM" id="SSF51905">
    <property type="entry name" value="FAD/NAD(P)-binding domain"/>
    <property type="match status" value="2"/>
</dbReference>
<protein>
    <submittedName>
        <fullName evidence="2">Cyclohexanone monooxygenase</fullName>
        <ecNumber evidence="2">1.14.13.22</ecNumber>
    </submittedName>
</protein>
<proteinExistence type="predicted"/>
<dbReference type="InterPro" id="IPR036188">
    <property type="entry name" value="FAD/NAD-bd_sf"/>
</dbReference>
<keyword evidence="2" id="KW-0503">Monooxygenase</keyword>
<dbReference type="PATRIC" id="fig|1097667.3.peg.2206"/>
<organism evidence="2 3">
    <name type="scientific">Patulibacter medicamentivorans</name>
    <dbReference type="NCBI Taxonomy" id="1097667"/>
    <lineage>
        <taxon>Bacteria</taxon>
        <taxon>Bacillati</taxon>
        <taxon>Actinomycetota</taxon>
        <taxon>Thermoleophilia</taxon>
        <taxon>Solirubrobacterales</taxon>
        <taxon>Patulibacteraceae</taxon>
        <taxon>Patulibacter</taxon>
    </lineage>
</organism>
<keyword evidence="3" id="KW-1185">Reference proteome</keyword>
<dbReference type="PANTHER" id="PTHR42877">
    <property type="entry name" value="L-ORNITHINE N(5)-MONOOXYGENASE-RELATED"/>
    <property type="match status" value="1"/>
</dbReference>
<feature type="chain" id="PRO_5039272059" evidence="1">
    <location>
        <begin position="21"/>
        <end position="491"/>
    </location>
</feature>
<keyword evidence="2" id="KW-0560">Oxidoreductase</keyword>
<evidence type="ECO:0000313" key="2">
    <source>
        <dbReference type="EMBL" id="EHN10915.1"/>
    </source>
</evidence>
<dbReference type="OrthoDB" id="5168853at2"/>
<keyword evidence="1" id="KW-0732">Signal</keyword>
<dbReference type="RefSeq" id="WP_007574891.1">
    <property type="nucleotide sequence ID" value="NZ_AGUD01000196.1"/>
</dbReference>
<dbReference type="GO" id="GO:0018667">
    <property type="term" value="F:cyclohexanone monooxygenase activity"/>
    <property type="evidence" value="ECO:0007669"/>
    <property type="project" value="UniProtKB-EC"/>
</dbReference>
<dbReference type="InterPro" id="IPR051209">
    <property type="entry name" value="FAD-bind_Monooxygenase_sf"/>
</dbReference>
<sequence>MKRTPTIAIIGGAMSGLCMAAKLKAAGITTFTIYEQGSQLGGTWRDNTYPGLTCDVPSRFYQFRFAPNPDWSRWFSGGAEIWRYFDGIADRLGLREHVELNSEVVDARFEGQRWTVAFADGREIEVDFLISACGLLRVPRYPDIPGLDSFDGAAFHSARWDHEVPVAGRRVGLIGTGSTGAQIVGALGGVAGDLKMFQRTAQWVFPMYNPRFSRLTRALHRRFPKLDTLAYDACRATIDWVAMALVAPGRRRDAIQAICRRHLRKKVADPDLRVALTPGYEPMCKRIVISSDFYPAIQRDDVHLITDGIERVEPRGVRTADGTLHELDVLVLATGFDAHAYFQPMTLTGRDGLTLREAWADGPRGYMTVALPGFPNFFMLMGPHSPVGNYSLTEIAETQAGYVVQWIELWRDGRYGAAEPRQDATDRFNARLREAIPGTVWASGCNSWYLDEDGIPELWAWAPKRHRQELSAPRLHDFELEPVAVPAVAPG</sequence>
<dbReference type="EC" id="1.14.13.22" evidence="2"/>
<name>H0E5X4_9ACTN</name>
<dbReference type="Proteomes" id="UP000005143">
    <property type="component" value="Unassembled WGS sequence"/>
</dbReference>
<feature type="signal peptide" evidence="1">
    <location>
        <begin position="1"/>
        <end position="20"/>
    </location>
</feature>
<dbReference type="EMBL" id="AGUD01000196">
    <property type="protein sequence ID" value="EHN10915.1"/>
    <property type="molecule type" value="Genomic_DNA"/>
</dbReference>
<dbReference type="AlphaFoldDB" id="H0E5X4"/>